<name>A0A1Z4LU35_9CYAN</name>
<accession>A0A1Z4LU35</accession>
<protein>
    <submittedName>
        <fullName evidence="1">Uncharacterized protein</fullName>
    </submittedName>
</protein>
<proteinExistence type="predicted"/>
<evidence type="ECO:0000313" key="1">
    <source>
        <dbReference type="EMBL" id="BAY84578.1"/>
    </source>
</evidence>
<reference evidence="1 2" key="1">
    <citation type="submission" date="2017-06" db="EMBL/GenBank/DDBJ databases">
        <title>Genome sequencing of cyanobaciteial culture collection at National Institute for Environmental Studies (NIES).</title>
        <authorList>
            <person name="Hirose Y."/>
            <person name="Shimura Y."/>
            <person name="Fujisawa T."/>
            <person name="Nakamura Y."/>
            <person name="Kawachi M."/>
        </authorList>
    </citation>
    <scope>NUCLEOTIDE SEQUENCE [LARGE SCALE GENOMIC DNA]</scope>
    <source>
        <strain evidence="1 2">NIES-267</strain>
    </source>
</reference>
<dbReference type="Proteomes" id="UP000218418">
    <property type="component" value="Chromosome"/>
</dbReference>
<keyword evidence="2" id="KW-1185">Reference proteome</keyword>
<gene>
    <name evidence="1" type="ORF">NIES267_40740</name>
</gene>
<dbReference type="EMBL" id="AP018227">
    <property type="protein sequence ID" value="BAY84578.1"/>
    <property type="molecule type" value="Genomic_DNA"/>
</dbReference>
<dbReference type="PROSITE" id="PS51257">
    <property type="entry name" value="PROKAR_LIPOPROTEIN"/>
    <property type="match status" value="1"/>
</dbReference>
<organism evidence="1 2">
    <name type="scientific">Calothrix parasitica NIES-267</name>
    <dbReference type="NCBI Taxonomy" id="1973488"/>
    <lineage>
        <taxon>Bacteria</taxon>
        <taxon>Bacillati</taxon>
        <taxon>Cyanobacteriota</taxon>
        <taxon>Cyanophyceae</taxon>
        <taxon>Nostocales</taxon>
        <taxon>Calotrichaceae</taxon>
        <taxon>Calothrix</taxon>
    </lineage>
</organism>
<dbReference type="OrthoDB" id="539713at2"/>
<evidence type="ECO:0000313" key="2">
    <source>
        <dbReference type="Proteomes" id="UP000218418"/>
    </source>
</evidence>
<sequence>MEIPSKYWVMHLIGVTGCQSREKEEAREFLTQQVPELAMGEEVSDKEKEIIARLWQVYRSESPNPQAEVCLRCVISHYLKNYCYDLALKYGASNNFTKEDLFPLVLDSIGSSLRNGNNNSITFKILETFDLEKNSSLSTWSKIVARSDKEVKRFLLERGIEQVTDWLILKQYNPRQLQRILSEFYCYSSTRIEQLTKLLETYQEVYLATRNQKNRERQKQGLRKLTTPYPIPNHQQLQQIAEQLLPIWRLYRDEVLEELQNLAQLLREYRTNPPIPPNPPPENPGLLNELGERNDDFLAPFSQQYDSCFRQAVQQVIEDRIRFYKKKKKPKHQQFLKALKLYHCKVVSMGEIAPQIYLPNQCQVSRLLEQKEIRADVARKTVSCLVVEIFKIITEELSLEKQNELRKKLTPILNEQVNAEMEEAEKQDYVSRNRTMNSKLSQTICQYLDDNHQQL</sequence>
<dbReference type="AlphaFoldDB" id="A0A1Z4LU35"/>